<dbReference type="PANTHER" id="PTHR35093:SF3">
    <property type="entry name" value="LONG-CHAIN FATTY ACID TRANSPORT PROTEIN"/>
    <property type="match status" value="1"/>
</dbReference>
<sequence>MTVVNYRRVPAYAGMLGLVALAAGADRAAASGFQLREQSSEGVGHAFAGQTAKAYNLSTVFYNPAGMTRLQGSQAAASISWIAPVSRFSGTNTIGGRPTSGDNGGDAIDDAPLPAMFMMWDVRPDLKLGVAVTSPFGLKTDYNVAWVGRYHALESSILNFNVSPAIAYRVNQNLSIGGAIQLGYTEVTLSQAINLGRLPDGKVELNGSDLGVGFDIGMLYEFSQHTRVGVNWRSHMDYTLKGSATYDLPVGLPAQVIAANRLYVSNAKADLTTPDTVSVGLYHELSPKWAVMSDIQWTRWSTFKELRVKYNDGRPDTLTPENWKDTWFFSLGATYHLSERQSLQFGVAYDQAPVDDTTRKARIPDANRYWLAAGYSFTVSPRYKLNLGYAHIFADNAKIYEVGAPTVGILQGEYKSSVDIFSASLEMKF</sequence>
<dbReference type="GO" id="GO:0009279">
    <property type="term" value="C:cell outer membrane"/>
    <property type="evidence" value="ECO:0007669"/>
    <property type="project" value="UniProtKB-SubCell"/>
</dbReference>
<evidence type="ECO:0000313" key="11">
    <source>
        <dbReference type="Proteomes" id="UP000289200"/>
    </source>
</evidence>
<comment type="subcellular location">
    <subcellularLocation>
        <location evidence="1">Cell outer membrane</location>
        <topology evidence="1">Multi-pass membrane protein</topology>
    </subcellularLocation>
</comment>
<dbReference type="EMBL" id="WNKV01000005">
    <property type="protein sequence ID" value="MTW16344.1"/>
    <property type="molecule type" value="Genomic_DNA"/>
</dbReference>
<evidence type="ECO:0000313" key="9">
    <source>
        <dbReference type="EMBL" id="MTW16344.1"/>
    </source>
</evidence>
<evidence type="ECO:0000256" key="7">
    <source>
        <dbReference type="ARBA" id="ARBA00023237"/>
    </source>
</evidence>
<dbReference type="OrthoDB" id="19849at2"/>
<comment type="similarity">
    <text evidence="2">Belongs to the OmpP1/FadL family.</text>
</comment>
<keyword evidence="3" id="KW-1134">Transmembrane beta strand</keyword>
<dbReference type="Pfam" id="PF03349">
    <property type="entry name" value="Toluene_X"/>
    <property type="match status" value="1"/>
</dbReference>
<accession>A0A3S4FCM3</accession>
<dbReference type="Proteomes" id="UP000438991">
    <property type="component" value="Unassembled WGS sequence"/>
</dbReference>
<feature type="chain" id="PRO_5041167938" evidence="8">
    <location>
        <begin position="26"/>
        <end position="429"/>
    </location>
</feature>
<proteinExistence type="inferred from homology"/>
<evidence type="ECO:0000256" key="5">
    <source>
        <dbReference type="ARBA" id="ARBA00022729"/>
    </source>
</evidence>
<comment type="caution">
    <text evidence="10">The sequence shown here is derived from an EMBL/GenBank/DDBJ whole genome shotgun (WGS) entry which is preliminary data.</text>
</comment>
<evidence type="ECO:0000313" key="10">
    <source>
        <dbReference type="EMBL" id="VCU11121.1"/>
    </source>
</evidence>
<feature type="signal peptide" evidence="8">
    <location>
        <begin position="1"/>
        <end position="25"/>
    </location>
</feature>
<dbReference type="InterPro" id="IPR005017">
    <property type="entry name" value="OMPP1/FadL/TodX"/>
</dbReference>
<keyword evidence="4" id="KW-0812">Transmembrane</keyword>
<keyword evidence="11" id="KW-1185">Reference proteome</keyword>
<reference evidence="11" key="1">
    <citation type="submission" date="2018-10" db="EMBL/GenBank/DDBJ databases">
        <authorList>
            <person name="Peiro R."/>
            <person name="Begona"/>
            <person name="Cbmso G."/>
            <person name="Lopez M."/>
            <person name="Gonzalez S."/>
            <person name="Sacristan E."/>
            <person name="Castillo E."/>
        </authorList>
    </citation>
    <scope>NUCLEOTIDE SEQUENCE [LARGE SCALE GENOMIC DNA]</scope>
</reference>
<protein>
    <submittedName>
        <fullName evidence="10">Outer membrane protein</fullName>
    </submittedName>
    <submittedName>
        <fullName evidence="9">Transporter</fullName>
    </submittedName>
</protein>
<evidence type="ECO:0000256" key="6">
    <source>
        <dbReference type="ARBA" id="ARBA00023136"/>
    </source>
</evidence>
<dbReference type="SUPFAM" id="SSF56935">
    <property type="entry name" value="Porins"/>
    <property type="match status" value="1"/>
</dbReference>
<dbReference type="AlphaFoldDB" id="A0A3S4FCM3"/>
<organism evidence="10 11">
    <name type="scientific">Rhodoplanes serenus</name>
    <dbReference type="NCBI Taxonomy" id="200615"/>
    <lineage>
        <taxon>Bacteria</taxon>
        <taxon>Pseudomonadati</taxon>
        <taxon>Pseudomonadota</taxon>
        <taxon>Alphaproteobacteria</taxon>
        <taxon>Hyphomicrobiales</taxon>
        <taxon>Nitrobacteraceae</taxon>
        <taxon>Rhodoplanes</taxon>
    </lineage>
</organism>
<reference evidence="9 12" key="3">
    <citation type="submission" date="2019-11" db="EMBL/GenBank/DDBJ databases">
        <title>Whole-genome sequence of Rhodoplanes serenus DSM 18633, type strain.</title>
        <authorList>
            <person name="Kyndt J.A."/>
            <person name="Meyer T.E."/>
        </authorList>
    </citation>
    <scope>NUCLEOTIDE SEQUENCE [LARGE SCALE GENOMIC DNA]</scope>
    <source>
        <strain evidence="9 12">DSM 18633</strain>
    </source>
</reference>
<dbReference type="PANTHER" id="PTHR35093">
    <property type="entry name" value="OUTER MEMBRANE PROTEIN NMB0088-RELATED"/>
    <property type="match status" value="1"/>
</dbReference>
<dbReference type="EMBL" id="UWOC01000190">
    <property type="protein sequence ID" value="VCU11121.1"/>
    <property type="molecule type" value="Genomic_DNA"/>
</dbReference>
<evidence type="ECO:0000256" key="8">
    <source>
        <dbReference type="SAM" id="SignalP"/>
    </source>
</evidence>
<keyword evidence="7" id="KW-0998">Cell outer membrane</keyword>
<dbReference type="GO" id="GO:0015483">
    <property type="term" value="F:long-chain fatty acid transporting porin activity"/>
    <property type="evidence" value="ECO:0007669"/>
    <property type="project" value="TreeGrafter"/>
</dbReference>
<dbReference type="Gene3D" id="2.40.160.60">
    <property type="entry name" value="Outer membrane protein transport protein (OMPP1/FadL/TodX)"/>
    <property type="match status" value="1"/>
</dbReference>
<gene>
    <name evidence="9" type="ORF">GJ689_08985</name>
    <name evidence="10" type="ORF">RHODGE_RHODGE_04326</name>
</gene>
<keyword evidence="6" id="KW-0472">Membrane</keyword>
<evidence type="ECO:0000256" key="3">
    <source>
        <dbReference type="ARBA" id="ARBA00022452"/>
    </source>
</evidence>
<evidence type="ECO:0000313" key="12">
    <source>
        <dbReference type="Proteomes" id="UP000438991"/>
    </source>
</evidence>
<name>A0A3S4FCM3_9BRAD</name>
<evidence type="ECO:0000256" key="4">
    <source>
        <dbReference type="ARBA" id="ARBA00022692"/>
    </source>
</evidence>
<evidence type="ECO:0000256" key="2">
    <source>
        <dbReference type="ARBA" id="ARBA00008163"/>
    </source>
</evidence>
<keyword evidence="5 8" id="KW-0732">Signal</keyword>
<reference evidence="10" key="2">
    <citation type="submission" date="2018-10" db="EMBL/GenBank/DDBJ databases">
        <authorList>
            <person name="Peiro R."/>
            <person name="Begona"/>
            <person name="Cbmso G."/>
            <person name="Lopez M."/>
            <person name="Gonzalez S."/>
            <person name="Sacristan E."/>
            <person name="Castillo E."/>
        </authorList>
    </citation>
    <scope>NUCLEOTIDE SEQUENCE</scope>
    <source>
        <strain evidence="10">Rhod_genome</strain>
    </source>
</reference>
<dbReference type="RefSeq" id="WP_129611137.1">
    <property type="nucleotide sequence ID" value="NZ_UWOC01000190.1"/>
</dbReference>
<evidence type="ECO:0000256" key="1">
    <source>
        <dbReference type="ARBA" id="ARBA00004571"/>
    </source>
</evidence>
<dbReference type="Proteomes" id="UP000289200">
    <property type="component" value="Unassembled WGS sequence"/>
</dbReference>